<sequence length="144" mass="16359">MRLLLVVREVSTIGQLEYSEFSDTNLFCRSPYNCTSTQEYLSLNISKGFNRIYIHCDDLLNQIKGANQRYDFTRQPLNNKLILSSYMFTQFHFLTRIHFLTRSCSMSSIVDGYPEPVRSSVALGFAFLPCSRPGGARGALLPVA</sequence>
<proteinExistence type="predicted"/>
<evidence type="ECO:0000313" key="2">
    <source>
        <dbReference type="EMBL" id="CAL6024833.1"/>
    </source>
</evidence>
<dbReference type="EMBL" id="CAXDID020000096">
    <property type="protein sequence ID" value="CAL6024833.1"/>
    <property type="molecule type" value="Genomic_DNA"/>
</dbReference>
<keyword evidence="3" id="KW-1185">Reference proteome</keyword>
<dbReference type="EMBL" id="CATOUU010001114">
    <property type="protein sequence ID" value="CAI9972786.1"/>
    <property type="molecule type" value="Genomic_DNA"/>
</dbReference>
<protein>
    <submittedName>
        <fullName evidence="2">Hypothetical_protein</fullName>
    </submittedName>
</protein>
<dbReference type="Proteomes" id="UP001642409">
    <property type="component" value="Unassembled WGS sequence"/>
</dbReference>
<evidence type="ECO:0000313" key="1">
    <source>
        <dbReference type="EMBL" id="CAI9972786.1"/>
    </source>
</evidence>
<name>A0AA86RES8_9EUKA</name>
<reference evidence="2 3" key="2">
    <citation type="submission" date="2024-07" db="EMBL/GenBank/DDBJ databases">
        <authorList>
            <person name="Akdeniz Z."/>
        </authorList>
    </citation>
    <scope>NUCLEOTIDE SEQUENCE [LARGE SCALE GENOMIC DNA]</scope>
</reference>
<accession>A0AA86RES8</accession>
<organism evidence="1">
    <name type="scientific">Hexamita inflata</name>
    <dbReference type="NCBI Taxonomy" id="28002"/>
    <lineage>
        <taxon>Eukaryota</taxon>
        <taxon>Metamonada</taxon>
        <taxon>Diplomonadida</taxon>
        <taxon>Hexamitidae</taxon>
        <taxon>Hexamitinae</taxon>
        <taxon>Hexamita</taxon>
    </lineage>
</organism>
<comment type="caution">
    <text evidence="1">The sequence shown here is derived from an EMBL/GenBank/DDBJ whole genome shotgun (WGS) entry which is preliminary data.</text>
</comment>
<reference evidence="1" key="1">
    <citation type="submission" date="2023-06" db="EMBL/GenBank/DDBJ databases">
        <authorList>
            <person name="Kurt Z."/>
        </authorList>
    </citation>
    <scope>NUCLEOTIDE SEQUENCE</scope>
</reference>
<gene>
    <name evidence="2" type="ORF">HINF_LOCUS29810</name>
    <name evidence="1" type="ORF">HINF_LOCUS60431</name>
</gene>
<evidence type="ECO:0000313" key="3">
    <source>
        <dbReference type="Proteomes" id="UP001642409"/>
    </source>
</evidence>
<dbReference type="AlphaFoldDB" id="A0AA86RES8"/>